<dbReference type="PANTHER" id="PTHR34701:SF1">
    <property type="entry name" value="TRANSCRIPTIONAL REGULATOR MRAZ"/>
    <property type="match status" value="1"/>
</dbReference>
<dbReference type="AlphaFoldDB" id="A0A379CL86"/>
<comment type="function">
    <text evidence="7">Negatively regulates its own expression and that of the subsequent genes in the proximal part of the division and cell wall (dcw) gene cluster. Acts by binding directly to DNA. May also regulate the expression of genes outside the dcw cluster.</text>
</comment>
<accession>A0A379CL86</accession>
<dbReference type="KEGG" id="pshi:SAMEA2665130_0379"/>
<dbReference type="InterPro" id="IPR035642">
    <property type="entry name" value="MraZ_N"/>
</dbReference>
<proteinExistence type="inferred from homology"/>
<dbReference type="GO" id="GO:0000976">
    <property type="term" value="F:transcription cis-regulatory region binding"/>
    <property type="evidence" value="ECO:0007669"/>
    <property type="project" value="TreeGrafter"/>
</dbReference>
<sequence length="152" mass="17337">MFRGALSLSLDSKGRLAIPTRYRDHLLNECLGQLICTIDIHQPCLLLYPLPQWEFIEQKLAGLSSMVPEERRIQRLLLGHAAECEMDSAGRILLPATLRSYAQLHKELMLVGQLNKFEIWDADAWQQQIQLDIQAEQTGPSVLSARLQDLFL</sequence>
<dbReference type="CDD" id="cd16321">
    <property type="entry name" value="MraZ_C"/>
    <property type="match status" value="1"/>
</dbReference>
<keyword evidence="7" id="KW-0678">Repressor</keyword>
<dbReference type="FunFam" id="3.40.1550.20:FF:000001">
    <property type="entry name" value="Transcriptional regulator MraZ"/>
    <property type="match status" value="1"/>
</dbReference>
<dbReference type="GO" id="GO:2000143">
    <property type="term" value="P:negative regulation of DNA-templated transcription initiation"/>
    <property type="evidence" value="ECO:0007669"/>
    <property type="project" value="TreeGrafter"/>
</dbReference>
<dbReference type="InterPro" id="IPR007159">
    <property type="entry name" value="SpoVT-AbrB_dom"/>
</dbReference>
<comment type="subcellular location">
    <subcellularLocation>
        <location evidence="7">Cytoplasm</location>
        <location evidence="7">Nucleoid</location>
    </subcellularLocation>
</comment>
<dbReference type="InterPro" id="IPR003444">
    <property type="entry name" value="MraZ"/>
</dbReference>
<keyword evidence="5 7" id="KW-0238">DNA-binding</keyword>
<dbReference type="NCBIfam" id="TIGR00242">
    <property type="entry name" value="division/cell wall cluster transcriptional repressor MraZ"/>
    <property type="match status" value="1"/>
</dbReference>
<dbReference type="PROSITE" id="PS51740">
    <property type="entry name" value="SPOVT_ABRB"/>
    <property type="match status" value="2"/>
</dbReference>
<dbReference type="Pfam" id="PF02381">
    <property type="entry name" value="MraZ"/>
    <property type="match status" value="2"/>
</dbReference>
<evidence type="ECO:0000256" key="3">
    <source>
        <dbReference type="ARBA" id="ARBA00022737"/>
    </source>
</evidence>
<evidence type="ECO:0000256" key="1">
    <source>
        <dbReference type="ARBA" id="ARBA00013860"/>
    </source>
</evidence>
<keyword evidence="6 7" id="KW-0804">Transcription</keyword>
<dbReference type="GO" id="GO:0003700">
    <property type="term" value="F:DNA-binding transcription factor activity"/>
    <property type="evidence" value="ECO:0007669"/>
    <property type="project" value="UniProtKB-UniRule"/>
</dbReference>
<dbReference type="RefSeq" id="WP_010862629.1">
    <property type="nucleotide sequence ID" value="NZ_CP050969.1"/>
</dbReference>
<comment type="similarity">
    <text evidence="7">Belongs to the MraZ family.</text>
</comment>
<organism evidence="8 9">
    <name type="scientific">Plesiomonas shigelloides</name>
    <name type="common">Aeromonas shigelloides</name>
    <dbReference type="NCBI Taxonomy" id="703"/>
    <lineage>
        <taxon>Bacteria</taxon>
        <taxon>Pseudomonadati</taxon>
        <taxon>Pseudomonadota</taxon>
        <taxon>Gammaproteobacteria</taxon>
        <taxon>Enterobacterales</taxon>
        <taxon>Enterobacteriaceae</taxon>
        <taxon>Plesiomonas</taxon>
    </lineage>
</organism>
<dbReference type="InterPro" id="IPR037914">
    <property type="entry name" value="SpoVT-AbrB_sf"/>
</dbReference>
<evidence type="ECO:0000256" key="6">
    <source>
        <dbReference type="ARBA" id="ARBA00023163"/>
    </source>
</evidence>
<comment type="subunit">
    <text evidence="7">Forms oligomers.</text>
</comment>
<dbReference type="Proteomes" id="UP000664658">
    <property type="component" value="Unassembled WGS sequence"/>
</dbReference>
<dbReference type="GO" id="GO:0009295">
    <property type="term" value="C:nucleoid"/>
    <property type="evidence" value="ECO:0007669"/>
    <property type="project" value="UniProtKB-SubCell"/>
</dbReference>
<dbReference type="Gene3D" id="3.40.1550.20">
    <property type="entry name" value="Transcriptional regulator MraZ domain"/>
    <property type="match status" value="1"/>
</dbReference>
<evidence type="ECO:0000256" key="5">
    <source>
        <dbReference type="ARBA" id="ARBA00023125"/>
    </source>
</evidence>
<keyword evidence="2 7" id="KW-0963">Cytoplasm</keyword>
<dbReference type="GeneID" id="69705217"/>
<dbReference type="SUPFAM" id="SSF89447">
    <property type="entry name" value="AbrB/MazE/MraZ-like"/>
    <property type="match status" value="1"/>
</dbReference>
<evidence type="ECO:0000256" key="2">
    <source>
        <dbReference type="ARBA" id="ARBA00022490"/>
    </source>
</evidence>
<comment type="caution">
    <text evidence="8">The sequence shown here is derived from an EMBL/GenBank/DDBJ whole genome shotgun (WGS) entry which is preliminary data.</text>
</comment>
<dbReference type="PANTHER" id="PTHR34701">
    <property type="entry name" value="TRANSCRIPTIONAL REGULATOR MRAZ"/>
    <property type="match status" value="1"/>
</dbReference>
<dbReference type="HAMAP" id="MF_01008">
    <property type="entry name" value="MraZ"/>
    <property type="match status" value="1"/>
</dbReference>
<evidence type="ECO:0000313" key="8">
    <source>
        <dbReference type="EMBL" id="MBO1108017.1"/>
    </source>
</evidence>
<dbReference type="CDD" id="cd16320">
    <property type="entry name" value="MraZ_N"/>
    <property type="match status" value="1"/>
</dbReference>
<evidence type="ECO:0000313" key="9">
    <source>
        <dbReference type="Proteomes" id="UP000664658"/>
    </source>
</evidence>
<protein>
    <recommendedName>
        <fullName evidence="1 7">Transcriptional regulator MraZ</fullName>
    </recommendedName>
</protein>
<keyword evidence="4 7" id="KW-0805">Transcription regulation</keyword>
<name>A0A379CL86_PLESH</name>
<dbReference type="InterPro" id="IPR038619">
    <property type="entry name" value="MraZ_sf"/>
</dbReference>
<evidence type="ECO:0000256" key="4">
    <source>
        <dbReference type="ARBA" id="ARBA00023015"/>
    </source>
</evidence>
<dbReference type="EMBL" id="JAFNAA010000006">
    <property type="protein sequence ID" value="MBO1108017.1"/>
    <property type="molecule type" value="Genomic_DNA"/>
</dbReference>
<dbReference type="InterPro" id="IPR020603">
    <property type="entry name" value="MraZ_dom"/>
</dbReference>
<dbReference type="GO" id="GO:0005737">
    <property type="term" value="C:cytoplasm"/>
    <property type="evidence" value="ECO:0007669"/>
    <property type="project" value="UniProtKB-UniRule"/>
</dbReference>
<keyword evidence="3" id="KW-0677">Repeat</keyword>
<dbReference type="InterPro" id="IPR035644">
    <property type="entry name" value="MraZ_C"/>
</dbReference>
<evidence type="ECO:0000256" key="7">
    <source>
        <dbReference type="HAMAP-Rule" id="MF_01008"/>
    </source>
</evidence>
<reference evidence="8" key="1">
    <citation type="submission" date="2021-03" db="EMBL/GenBank/DDBJ databases">
        <title>Plesiomonas shigelloides zfcc0051, isolated from zebrafish feces.</title>
        <authorList>
            <person name="Vanderhoek Z."/>
            <person name="Gaulke C."/>
        </authorList>
    </citation>
    <scope>NUCLEOTIDE SEQUENCE</scope>
    <source>
        <strain evidence="8">Zfcc0051</strain>
    </source>
</reference>
<gene>
    <name evidence="7 8" type="primary">mraZ</name>
    <name evidence="8" type="ORF">J2R62_07250</name>
</gene>